<evidence type="ECO:0000313" key="3">
    <source>
        <dbReference type="EMBL" id="TQK77017.1"/>
    </source>
</evidence>
<proteinExistence type="inferred from homology"/>
<dbReference type="Proteomes" id="UP000316181">
    <property type="component" value="Unassembled WGS sequence"/>
</dbReference>
<dbReference type="EMBL" id="VFNV01000001">
    <property type="protein sequence ID" value="TQK77017.1"/>
    <property type="molecule type" value="Genomic_DNA"/>
</dbReference>
<dbReference type="PANTHER" id="PTHR43841">
    <property type="entry name" value="3-HYDROXYACYL-THIOESTER DEHYDRATASE HTDX-RELATED"/>
    <property type="match status" value="1"/>
</dbReference>
<dbReference type="PRINTS" id="PR01483">
    <property type="entry name" value="FASYNTHASE"/>
</dbReference>
<dbReference type="GO" id="GO:0005835">
    <property type="term" value="C:fatty acid synthase complex"/>
    <property type="evidence" value="ECO:0007669"/>
    <property type="project" value="InterPro"/>
</dbReference>
<evidence type="ECO:0000313" key="4">
    <source>
        <dbReference type="Proteomes" id="UP000316181"/>
    </source>
</evidence>
<dbReference type="PANTHER" id="PTHR43841:SF3">
    <property type="entry name" value="(3R)-HYDROXYACYL-ACP DEHYDRATASE SUBUNIT HADB"/>
    <property type="match status" value="1"/>
</dbReference>
<dbReference type="SUPFAM" id="SSF54637">
    <property type="entry name" value="Thioesterase/thiol ester dehydrase-isomerase"/>
    <property type="match status" value="1"/>
</dbReference>
<dbReference type="InterPro" id="IPR003965">
    <property type="entry name" value="Fatty_acid_synthase"/>
</dbReference>
<evidence type="ECO:0000256" key="1">
    <source>
        <dbReference type="ARBA" id="ARBA00005254"/>
    </source>
</evidence>
<dbReference type="Gene3D" id="3.10.129.10">
    <property type="entry name" value="Hotdog Thioesterase"/>
    <property type="match status" value="1"/>
</dbReference>
<evidence type="ECO:0000259" key="2">
    <source>
        <dbReference type="Pfam" id="PF01575"/>
    </source>
</evidence>
<dbReference type="GO" id="GO:0004312">
    <property type="term" value="F:fatty acid synthase activity"/>
    <property type="evidence" value="ECO:0007669"/>
    <property type="project" value="InterPro"/>
</dbReference>
<dbReference type="AlphaFoldDB" id="A0A542SRZ7"/>
<gene>
    <name evidence="3" type="ORF">FB389_1728</name>
</gene>
<dbReference type="Pfam" id="PF01575">
    <property type="entry name" value="MaoC_dehydratas"/>
    <property type="match status" value="1"/>
</dbReference>
<dbReference type="GO" id="GO:0006633">
    <property type="term" value="P:fatty acid biosynthetic process"/>
    <property type="evidence" value="ECO:0007669"/>
    <property type="project" value="InterPro"/>
</dbReference>
<comment type="similarity">
    <text evidence="1">Belongs to the enoyl-CoA hydratase/isomerase family.</text>
</comment>
<accession>A0A542SRZ7</accession>
<reference evidence="3 4" key="1">
    <citation type="submission" date="2019-06" db="EMBL/GenBank/DDBJ databases">
        <title>Sequencing the genomes of 1000 actinobacteria strains.</title>
        <authorList>
            <person name="Klenk H.-P."/>
        </authorList>
    </citation>
    <scope>NUCLEOTIDE SEQUENCE [LARGE SCALE GENOMIC DNA]</scope>
    <source>
        <strain evidence="3 4">DSM 10596</strain>
    </source>
</reference>
<dbReference type="InterPro" id="IPR029069">
    <property type="entry name" value="HotDog_dom_sf"/>
</dbReference>
<sequence>MADMTSINVGDVVATRTIAVDRKTLVRYAGASGDFNDIHYSDVVARAVGLPGVIAHGMWTMGAAVSVLEDFLGDAGLVIDYQTRFSRPVEVPSTGTAEINVSVAVGAIDAARGTVRFDLSVTVSGARVLTKAQAVARLG</sequence>
<keyword evidence="4" id="KW-1185">Reference proteome</keyword>
<dbReference type="InterPro" id="IPR002539">
    <property type="entry name" value="MaoC-like_dom"/>
</dbReference>
<organism evidence="3 4">
    <name type="scientific">Rarobacter incanus</name>
    <dbReference type="NCBI Taxonomy" id="153494"/>
    <lineage>
        <taxon>Bacteria</taxon>
        <taxon>Bacillati</taxon>
        <taxon>Actinomycetota</taxon>
        <taxon>Actinomycetes</taxon>
        <taxon>Micrococcales</taxon>
        <taxon>Rarobacteraceae</taxon>
        <taxon>Rarobacter</taxon>
    </lineage>
</organism>
<comment type="caution">
    <text evidence="3">The sequence shown here is derived from an EMBL/GenBank/DDBJ whole genome shotgun (WGS) entry which is preliminary data.</text>
</comment>
<feature type="domain" description="MaoC-like" evidence="2">
    <location>
        <begin position="11"/>
        <end position="102"/>
    </location>
</feature>
<name>A0A542SRZ7_9MICO</name>
<protein>
    <submittedName>
        <fullName evidence="3">Acyl dehydratase</fullName>
    </submittedName>
</protein>
<dbReference type="OrthoDB" id="9800237at2"/>